<reference evidence="5 6" key="1">
    <citation type="submission" date="2018-05" db="EMBL/GenBank/DDBJ databases">
        <authorList>
            <person name="Goeker M."/>
            <person name="Huntemann M."/>
            <person name="Clum A."/>
            <person name="Pillay M."/>
            <person name="Palaniappan K."/>
            <person name="Varghese N."/>
            <person name="Mikhailova N."/>
            <person name="Stamatis D."/>
            <person name="Reddy T."/>
            <person name="Daum C."/>
            <person name="Shapiro N."/>
            <person name="Ivanova N."/>
            <person name="Kyrpides N."/>
            <person name="Woyke T."/>
        </authorList>
    </citation>
    <scope>NUCLEOTIDE SEQUENCE [LARGE SCALE GENOMIC DNA]</scope>
    <source>
        <strain evidence="5 6">DSM 26524</strain>
    </source>
</reference>
<dbReference type="SMART" id="SM00342">
    <property type="entry name" value="HTH_ARAC"/>
    <property type="match status" value="1"/>
</dbReference>
<dbReference type="Pfam" id="PF12833">
    <property type="entry name" value="HTH_18"/>
    <property type="match status" value="1"/>
</dbReference>
<organism evidence="5 6">
    <name type="scientific">Murimonas intestini</name>
    <dbReference type="NCBI Taxonomy" id="1337051"/>
    <lineage>
        <taxon>Bacteria</taxon>
        <taxon>Bacillati</taxon>
        <taxon>Bacillota</taxon>
        <taxon>Clostridia</taxon>
        <taxon>Lachnospirales</taxon>
        <taxon>Lachnospiraceae</taxon>
        <taxon>Murimonas</taxon>
    </lineage>
</organism>
<keyword evidence="2" id="KW-0238">DNA-binding</keyword>
<feature type="domain" description="HTH araC/xylS-type" evidence="4">
    <location>
        <begin position="301"/>
        <end position="399"/>
    </location>
</feature>
<dbReference type="GO" id="GO:0043565">
    <property type="term" value="F:sequence-specific DNA binding"/>
    <property type="evidence" value="ECO:0007669"/>
    <property type="project" value="InterPro"/>
</dbReference>
<dbReference type="PROSITE" id="PS01124">
    <property type="entry name" value="HTH_ARAC_FAMILY_2"/>
    <property type="match status" value="1"/>
</dbReference>
<dbReference type="InterPro" id="IPR009057">
    <property type="entry name" value="Homeodomain-like_sf"/>
</dbReference>
<sequence>MNVSEKLSVYLELINCNYDLYVWEYNDKLQFLHTNWTQSIFSGNFLSYTGLAPLVDEHISSGLRTPLILEAPANLLWIAGFYYEGPLLVKCYFIGPIYSGRDSHLLLRKHMDSYELSVKLRSMITKIFEQIPTIPGNILSQYAVMLHYCLTGEKISSNDLTYQSTVPTARKTFPQSASLEHAGIWYSEQQLCKMLADGDPRYKEALAKSASLSSGLHAETGDSLRQHKNNSLVLLTLCSRACIQGGLTPSISYDLNDYYAARLEECTSLTEVQKLSETMLADYVYRVQQAKKDSHISSQVQNTCAYIKANITTPLSIKTLAEKYGYSEYYFSHKFKKELGISINDFILNEKIEQAKLLLSGTNDNIQTISDNLLFGNRSYFYACFQKQTGMSPSEYRAQNTKL</sequence>
<dbReference type="EMBL" id="QGGY01000004">
    <property type="protein sequence ID" value="PWJ76762.1"/>
    <property type="molecule type" value="Genomic_DNA"/>
</dbReference>
<evidence type="ECO:0000313" key="5">
    <source>
        <dbReference type="EMBL" id="PWJ76762.1"/>
    </source>
</evidence>
<comment type="caution">
    <text evidence="5">The sequence shown here is derived from an EMBL/GenBank/DDBJ whole genome shotgun (WGS) entry which is preliminary data.</text>
</comment>
<dbReference type="Proteomes" id="UP000245412">
    <property type="component" value="Unassembled WGS sequence"/>
</dbReference>
<dbReference type="SUPFAM" id="SSF46689">
    <property type="entry name" value="Homeodomain-like"/>
    <property type="match status" value="2"/>
</dbReference>
<dbReference type="RefSeq" id="WP_257497759.1">
    <property type="nucleotide sequence ID" value="NZ_JANKBI010000019.1"/>
</dbReference>
<evidence type="ECO:0000259" key="4">
    <source>
        <dbReference type="PROSITE" id="PS01124"/>
    </source>
</evidence>
<keyword evidence="1" id="KW-0805">Transcription regulation</keyword>
<dbReference type="Gene3D" id="1.10.10.60">
    <property type="entry name" value="Homeodomain-like"/>
    <property type="match status" value="2"/>
</dbReference>
<evidence type="ECO:0000313" key="6">
    <source>
        <dbReference type="Proteomes" id="UP000245412"/>
    </source>
</evidence>
<name>A0AB73T6F4_9FIRM</name>
<accession>A0AB73T6F4</accession>
<dbReference type="GO" id="GO:0003700">
    <property type="term" value="F:DNA-binding transcription factor activity"/>
    <property type="evidence" value="ECO:0007669"/>
    <property type="project" value="InterPro"/>
</dbReference>
<dbReference type="AlphaFoldDB" id="A0AB73T6F4"/>
<keyword evidence="6" id="KW-1185">Reference proteome</keyword>
<evidence type="ECO:0000256" key="3">
    <source>
        <dbReference type="ARBA" id="ARBA00023163"/>
    </source>
</evidence>
<keyword evidence="3" id="KW-0804">Transcription</keyword>
<protein>
    <submittedName>
        <fullName evidence="5">AraC-like DNA-binding protein</fullName>
    </submittedName>
</protein>
<evidence type="ECO:0000256" key="2">
    <source>
        <dbReference type="ARBA" id="ARBA00023125"/>
    </source>
</evidence>
<proteinExistence type="predicted"/>
<evidence type="ECO:0000256" key="1">
    <source>
        <dbReference type="ARBA" id="ARBA00023015"/>
    </source>
</evidence>
<dbReference type="PANTHER" id="PTHR43280">
    <property type="entry name" value="ARAC-FAMILY TRANSCRIPTIONAL REGULATOR"/>
    <property type="match status" value="1"/>
</dbReference>
<dbReference type="InterPro" id="IPR018060">
    <property type="entry name" value="HTH_AraC"/>
</dbReference>
<dbReference type="PANTHER" id="PTHR43280:SF25">
    <property type="entry name" value="ARABINOSE OPERON REGULATORY PROTEIN"/>
    <property type="match status" value="1"/>
</dbReference>
<gene>
    <name evidence="5" type="ORF">C7383_104208</name>
</gene>